<evidence type="ECO:0000313" key="2">
    <source>
        <dbReference type="EMBL" id="GAA2677953.1"/>
    </source>
</evidence>
<sequence length="141" mass="15017">MLTSTAADGGRRERASAAPKRYGTQAPADGRVNLQSRCRRFKSVCAHQPKGPSPIMAGGLSPSGTAVNGGGRSDVGRRFSSLSRWLTASGCVSWTTWVYVFIGSVSTRSHTSLLPGSFRRDRQGEYAIVWLKGLRAACVGA</sequence>
<keyword evidence="3" id="KW-1185">Reference proteome</keyword>
<evidence type="ECO:0000313" key="3">
    <source>
        <dbReference type="Proteomes" id="UP001500994"/>
    </source>
</evidence>
<feature type="region of interest" description="Disordered" evidence="1">
    <location>
        <begin position="49"/>
        <end position="72"/>
    </location>
</feature>
<reference evidence="2 3" key="1">
    <citation type="journal article" date="2019" name="Int. J. Syst. Evol. Microbiol.">
        <title>The Global Catalogue of Microorganisms (GCM) 10K type strain sequencing project: providing services to taxonomists for standard genome sequencing and annotation.</title>
        <authorList>
            <consortium name="The Broad Institute Genomics Platform"/>
            <consortium name="The Broad Institute Genome Sequencing Center for Infectious Disease"/>
            <person name="Wu L."/>
            <person name="Ma J."/>
        </authorList>
    </citation>
    <scope>NUCLEOTIDE SEQUENCE [LARGE SCALE GENOMIC DNA]</scope>
    <source>
        <strain evidence="2 3">JCM 16374</strain>
    </source>
</reference>
<dbReference type="Proteomes" id="UP001500994">
    <property type="component" value="Unassembled WGS sequence"/>
</dbReference>
<protein>
    <submittedName>
        <fullName evidence="2">Uncharacterized protein</fullName>
    </submittedName>
</protein>
<proteinExistence type="predicted"/>
<feature type="region of interest" description="Disordered" evidence="1">
    <location>
        <begin position="1"/>
        <end position="28"/>
    </location>
</feature>
<evidence type="ECO:0000256" key="1">
    <source>
        <dbReference type="SAM" id="MobiDB-lite"/>
    </source>
</evidence>
<comment type="caution">
    <text evidence="2">The sequence shown here is derived from an EMBL/GenBank/DDBJ whole genome shotgun (WGS) entry which is preliminary data.</text>
</comment>
<organism evidence="2 3">
    <name type="scientific">Streptomyces lunalinharesii</name>
    <dbReference type="NCBI Taxonomy" id="333384"/>
    <lineage>
        <taxon>Bacteria</taxon>
        <taxon>Bacillati</taxon>
        <taxon>Actinomycetota</taxon>
        <taxon>Actinomycetes</taxon>
        <taxon>Kitasatosporales</taxon>
        <taxon>Streptomycetaceae</taxon>
        <taxon>Streptomyces</taxon>
    </lineage>
</organism>
<dbReference type="EMBL" id="BAAARK010000022">
    <property type="protein sequence ID" value="GAA2677953.1"/>
    <property type="molecule type" value="Genomic_DNA"/>
</dbReference>
<gene>
    <name evidence="2" type="ORF">GCM10009864_57110</name>
</gene>
<accession>A0ABN3SLT7</accession>
<name>A0ABN3SLT7_9ACTN</name>